<dbReference type="EMBL" id="WTFN01000015">
    <property type="protein sequence ID" value="MWK55995.1"/>
    <property type="molecule type" value="Genomic_DNA"/>
</dbReference>
<comment type="caution">
    <text evidence="1">The sequence shown here is derived from an EMBL/GenBank/DDBJ whole genome shotgun (WGS) entry which is preliminary data.</text>
</comment>
<proteinExistence type="predicted"/>
<reference evidence="1 2" key="1">
    <citation type="submission" date="2019-12" db="EMBL/GenBank/DDBJ databases">
        <title>Draft genome sequence of Pseudomonas otitidis recovered from a chicken carcass.</title>
        <authorList>
            <person name="Vieira T.R."/>
            <person name="Oliviera E.F.C."/>
            <person name="Silva N.M.V."/>
            <person name="Sambrano G.E."/>
            <person name="Cibulski S.P."/>
            <person name="Cardoso M.R.I."/>
        </authorList>
    </citation>
    <scope>NUCLEOTIDE SEQUENCE [LARGE SCALE GENOMIC DNA]</scope>
    <source>
        <strain evidence="1 2">25_K</strain>
    </source>
</reference>
<dbReference type="AlphaFoldDB" id="A0A7X3H6K0"/>
<accession>A0A7X3H6K0</accession>
<name>A0A7X3H6K0_9GAMM</name>
<organism evidence="1 2">
    <name type="scientific">Metapseudomonas otitidis</name>
    <dbReference type="NCBI Taxonomy" id="319939"/>
    <lineage>
        <taxon>Bacteria</taxon>
        <taxon>Pseudomonadati</taxon>
        <taxon>Pseudomonadota</taxon>
        <taxon>Gammaproteobacteria</taxon>
        <taxon>Pseudomonadales</taxon>
        <taxon>Pseudomonadaceae</taxon>
        <taxon>Metapseudomonas</taxon>
    </lineage>
</organism>
<evidence type="ECO:0000313" key="2">
    <source>
        <dbReference type="Proteomes" id="UP000461288"/>
    </source>
</evidence>
<evidence type="ECO:0000313" key="1">
    <source>
        <dbReference type="EMBL" id="MWK55995.1"/>
    </source>
</evidence>
<dbReference type="RefSeq" id="WP_142008255.1">
    <property type="nucleotide sequence ID" value="NZ_BQIA01000012.1"/>
</dbReference>
<protein>
    <submittedName>
        <fullName evidence="1">Uncharacterized protein</fullName>
    </submittedName>
</protein>
<sequence>MKSSAWLQGSFAEQIEYMCQHFGPAAAEVRHELFFLHAGRSQTAAGMRAFGALLRDAWLLLRHSGPARKTQGQRHAVLLTTLAGMSGWGTLQRVLPTLRSAGYEPLVLLHPRLANRDIDTGLPIIRPVRPERRTWRSALQVFIAALRQRQPLLLASCLARRTLWAGSLQRTLATSRGVLLLHNDFDLMSRAAIGQGLTTICMQHGIPTDEFFPTRADWYVVWGEASRQVFGANGTSDTRLVMDALGRGGTSEPPACAPEGMALLSQTHAQVLGEGIGEALTAFANALLRIAPGARILLHPQEGQPYTGAAARAVCRPPHPELQSPSTRPHLVVGYCSTAMLDAALAGHWVVALQLSLPGNLAIRKALAAPLQAATAEQVVDIYQRLRDDPAFRRDRAQAQAQWLRGHFANGDDQFDALLRRLQQSPSMECVA</sequence>
<gene>
    <name evidence="1" type="ORF">GO594_08420</name>
</gene>
<dbReference type="Proteomes" id="UP000461288">
    <property type="component" value="Unassembled WGS sequence"/>
</dbReference>